<evidence type="ECO:0000313" key="3">
    <source>
        <dbReference type="EMBL" id="KAF2191640.1"/>
    </source>
</evidence>
<dbReference type="EMBL" id="ML994616">
    <property type="protein sequence ID" value="KAF2191640.1"/>
    <property type="molecule type" value="Genomic_DNA"/>
</dbReference>
<dbReference type="InterPro" id="IPR027417">
    <property type="entry name" value="P-loop_NTPase"/>
</dbReference>
<dbReference type="GO" id="GO:0005525">
    <property type="term" value="F:GTP binding"/>
    <property type="evidence" value="ECO:0007669"/>
    <property type="project" value="InterPro"/>
</dbReference>
<protein>
    <recommendedName>
        <fullName evidence="2">G domain-containing protein</fullName>
    </recommendedName>
</protein>
<evidence type="ECO:0000313" key="4">
    <source>
        <dbReference type="Proteomes" id="UP000800200"/>
    </source>
</evidence>
<evidence type="ECO:0000259" key="2">
    <source>
        <dbReference type="Pfam" id="PF01926"/>
    </source>
</evidence>
<reference evidence="3" key="1">
    <citation type="journal article" date="2020" name="Stud. Mycol.">
        <title>101 Dothideomycetes genomes: a test case for predicting lifestyles and emergence of pathogens.</title>
        <authorList>
            <person name="Haridas S."/>
            <person name="Albert R."/>
            <person name="Binder M."/>
            <person name="Bloem J."/>
            <person name="Labutti K."/>
            <person name="Salamov A."/>
            <person name="Andreopoulos B."/>
            <person name="Baker S."/>
            <person name="Barry K."/>
            <person name="Bills G."/>
            <person name="Bluhm B."/>
            <person name="Cannon C."/>
            <person name="Castanera R."/>
            <person name="Culley D."/>
            <person name="Daum C."/>
            <person name="Ezra D."/>
            <person name="Gonzalez J."/>
            <person name="Henrissat B."/>
            <person name="Kuo A."/>
            <person name="Liang C."/>
            <person name="Lipzen A."/>
            <person name="Lutzoni F."/>
            <person name="Magnuson J."/>
            <person name="Mondo S."/>
            <person name="Nolan M."/>
            <person name="Ohm R."/>
            <person name="Pangilinan J."/>
            <person name="Park H.-J."/>
            <person name="Ramirez L."/>
            <person name="Alfaro M."/>
            <person name="Sun H."/>
            <person name="Tritt A."/>
            <person name="Yoshinaga Y."/>
            <person name="Zwiers L.-H."/>
            <person name="Turgeon B."/>
            <person name="Goodwin S."/>
            <person name="Spatafora J."/>
            <person name="Crous P."/>
            <person name="Grigoriev I."/>
        </authorList>
    </citation>
    <scope>NUCLEOTIDE SEQUENCE</scope>
    <source>
        <strain evidence="3">CBS 207.26</strain>
    </source>
</reference>
<feature type="domain" description="G" evidence="2">
    <location>
        <begin position="17"/>
        <end position="96"/>
    </location>
</feature>
<organism evidence="3 4">
    <name type="scientific">Zopfia rhizophila CBS 207.26</name>
    <dbReference type="NCBI Taxonomy" id="1314779"/>
    <lineage>
        <taxon>Eukaryota</taxon>
        <taxon>Fungi</taxon>
        <taxon>Dikarya</taxon>
        <taxon>Ascomycota</taxon>
        <taxon>Pezizomycotina</taxon>
        <taxon>Dothideomycetes</taxon>
        <taxon>Dothideomycetes incertae sedis</taxon>
        <taxon>Zopfiaceae</taxon>
        <taxon>Zopfia</taxon>
    </lineage>
</organism>
<sequence length="337" mass="38940">MAQSYEKPQQPEDVYFAVMGVTGSGKSTFVSQVSKLSVRIGHGLQSCTSRVEDFDFLYSPSLRIHMIDTPGFDDTNKSDADILTDIADWLGRSYKQGVHLSGILFLHPINNRRMLGSARRNFQMFQKLCGKECFQSLVLSTTHWDTVAPEQAREWEKELQTTDIFFAKMLENGSQYMRHDSGEESARTILEHMIRTRKTFTASIQKEMVDQGLGLQDTGAGQQLNDELLRAEMNHRQEIEELRQDFEEARLKQDERAMQKAQEEHEELQKLIEAERKERAKLDASLEKIKREKEIELQKHRTEIAKQMAEIAKIRQSHDKSMTRARDCETKEGLSTH</sequence>
<keyword evidence="4" id="KW-1185">Reference proteome</keyword>
<dbReference type="AlphaFoldDB" id="A0A6A6ENI3"/>
<accession>A0A6A6ENI3</accession>
<dbReference type="CDD" id="cd00882">
    <property type="entry name" value="Ras_like_GTPase"/>
    <property type="match status" value="1"/>
</dbReference>
<dbReference type="InterPro" id="IPR006073">
    <property type="entry name" value="GTP-bd"/>
</dbReference>
<gene>
    <name evidence="3" type="ORF">K469DRAFT_340270</name>
</gene>
<dbReference type="Proteomes" id="UP000800200">
    <property type="component" value="Unassembled WGS sequence"/>
</dbReference>
<proteinExistence type="predicted"/>
<dbReference type="OrthoDB" id="8954335at2759"/>
<dbReference type="Gene3D" id="3.40.50.300">
    <property type="entry name" value="P-loop containing nucleotide triphosphate hydrolases"/>
    <property type="match status" value="1"/>
</dbReference>
<evidence type="ECO:0000256" key="1">
    <source>
        <dbReference type="SAM" id="MobiDB-lite"/>
    </source>
</evidence>
<name>A0A6A6ENI3_9PEZI</name>
<feature type="region of interest" description="Disordered" evidence="1">
    <location>
        <begin position="314"/>
        <end position="337"/>
    </location>
</feature>
<dbReference type="SUPFAM" id="SSF52540">
    <property type="entry name" value="P-loop containing nucleoside triphosphate hydrolases"/>
    <property type="match status" value="1"/>
</dbReference>
<dbReference type="Pfam" id="PF01926">
    <property type="entry name" value="MMR_HSR1"/>
    <property type="match status" value="1"/>
</dbReference>